<dbReference type="CDD" id="cd17536">
    <property type="entry name" value="REC_YesN-like"/>
    <property type="match status" value="1"/>
</dbReference>
<dbReference type="AlphaFoldDB" id="A0A1I3UPF6"/>
<dbReference type="PROSITE" id="PS50110">
    <property type="entry name" value="RESPONSE_REGULATORY"/>
    <property type="match status" value="1"/>
</dbReference>
<sequence length="237" mass="26186">MTQEKILVIDDEKATLKMFRLFLDVYGFDILTAESGEEGLEVFDREKPDIVLTDIKMPGMDGIEVLQQIKKRSPATEVIVITGHGDMDLAIQALNLDAADFINKPIQRQSLEQGLARAKERLKLAKSRQNEVSVVRQGQALVIEIQGSVSSHSEPYLREAYSKAQEAGVQRIVLHFDPNTSVNGAGIAILTQLVLESEKDGVEIVMAGLSENFRKVFGIVGLTRMVQIFDSLDEACA</sequence>
<dbReference type="GO" id="GO:0000160">
    <property type="term" value="P:phosphorelay signal transduction system"/>
    <property type="evidence" value="ECO:0007669"/>
    <property type="project" value="InterPro"/>
</dbReference>
<keyword evidence="1 2" id="KW-0597">Phosphoprotein</keyword>
<feature type="domain" description="STAS" evidence="4">
    <location>
        <begin position="130"/>
        <end position="237"/>
    </location>
</feature>
<feature type="modified residue" description="4-aspartylphosphate" evidence="2">
    <location>
        <position position="54"/>
    </location>
</feature>
<dbReference type="OrthoDB" id="9800029at2"/>
<dbReference type="STRING" id="52560.SAMN04488082_10827"/>
<organism evidence="5 6">
    <name type="scientific">Desulfomicrobium apsheronum</name>
    <dbReference type="NCBI Taxonomy" id="52560"/>
    <lineage>
        <taxon>Bacteria</taxon>
        <taxon>Pseudomonadati</taxon>
        <taxon>Thermodesulfobacteriota</taxon>
        <taxon>Desulfovibrionia</taxon>
        <taxon>Desulfovibrionales</taxon>
        <taxon>Desulfomicrobiaceae</taxon>
        <taxon>Desulfomicrobium</taxon>
    </lineage>
</organism>
<accession>A0A1I3UPF6</accession>
<dbReference type="InterPro" id="IPR011006">
    <property type="entry name" value="CheY-like_superfamily"/>
</dbReference>
<evidence type="ECO:0000259" key="3">
    <source>
        <dbReference type="PROSITE" id="PS50110"/>
    </source>
</evidence>
<dbReference type="SUPFAM" id="SSF52172">
    <property type="entry name" value="CheY-like"/>
    <property type="match status" value="1"/>
</dbReference>
<evidence type="ECO:0000259" key="4">
    <source>
        <dbReference type="PROSITE" id="PS50801"/>
    </source>
</evidence>
<dbReference type="InterPro" id="IPR050595">
    <property type="entry name" value="Bact_response_regulator"/>
</dbReference>
<feature type="domain" description="Response regulatory" evidence="3">
    <location>
        <begin position="5"/>
        <end position="119"/>
    </location>
</feature>
<dbReference type="Gene3D" id="3.40.50.2300">
    <property type="match status" value="1"/>
</dbReference>
<dbReference type="Gene3D" id="3.30.750.24">
    <property type="entry name" value="STAS domain"/>
    <property type="match status" value="1"/>
</dbReference>
<evidence type="ECO:0000256" key="1">
    <source>
        <dbReference type="ARBA" id="ARBA00022553"/>
    </source>
</evidence>
<dbReference type="PANTHER" id="PTHR44591:SF3">
    <property type="entry name" value="RESPONSE REGULATORY DOMAIN-CONTAINING PROTEIN"/>
    <property type="match status" value="1"/>
</dbReference>
<dbReference type="PROSITE" id="PS50801">
    <property type="entry name" value="STAS"/>
    <property type="match status" value="1"/>
</dbReference>
<dbReference type="CDD" id="cd07043">
    <property type="entry name" value="STAS_anti-anti-sigma_factors"/>
    <property type="match status" value="1"/>
</dbReference>
<dbReference type="Pfam" id="PF00072">
    <property type="entry name" value="Response_reg"/>
    <property type="match status" value="1"/>
</dbReference>
<protein>
    <submittedName>
        <fullName evidence="5">Anti-anti-sigma factor</fullName>
    </submittedName>
</protein>
<dbReference type="SMART" id="SM00448">
    <property type="entry name" value="REC"/>
    <property type="match status" value="1"/>
</dbReference>
<name>A0A1I3UPF6_9BACT</name>
<dbReference type="InterPro" id="IPR002645">
    <property type="entry name" value="STAS_dom"/>
</dbReference>
<proteinExistence type="predicted"/>
<gene>
    <name evidence="5" type="ORF">SAMN04488082_10827</name>
</gene>
<dbReference type="RefSeq" id="WP_092374531.1">
    <property type="nucleotide sequence ID" value="NZ_FORX01000008.1"/>
</dbReference>
<evidence type="ECO:0000256" key="2">
    <source>
        <dbReference type="PROSITE-ProRule" id="PRU00169"/>
    </source>
</evidence>
<dbReference type="Pfam" id="PF01740">
    <property type="entry name" value="STAS"/>
    <property type="match status" value="1"/>
</dbReference>
<evidence type="ECO:0000313" key="6">
    <source>
        <dbReference type="Proteomes" id="UP000198635"/>
    </source>
</evidence>
<reference evidence="6" key="1">
    <citation type="submission" date="2016-10" db="EMBL/GenBank/DDBJ databases">
        <authorList>
            <person name="Varghese N."/>
            <person name="Submissions S."/>
        </authorList>
    </citation>
    <scope>NUCLEOTIDE SEQUENCE [LARGE SCALE GENOMIC DNA]</scope>
    <source>
        <strain evidence="6">DSM 5918</strain>
    </source>
</reference>
<dbReference type="PANTHER" id="PTHR44591">
    <property type="entry name" value="STRESS RESPONSE REGULATOR PROTEIN 1"/>
    <property type="match status" value="1"/>
</dbReference>
<dbReference type="InterPro" id="IPR036513">
    <property type="entry name" value="STAS_dom_sf"/>
</dbReference>
<keyword evidence="6" id="KW-1185">Reference proteome</keyword>
<dbReference type="InterPro" id="IPR001789">
    <property type="entry name" value="Sig_transdc_resp-reg_receiver"/>
</dbReference>
<dbReference type="EMBL" id="FORX01000008">
    <property type="protein sequence ID" value="SFJ83657.1"/>
    <property type="molecule type" value="Genomic_DNA"/>
</dbReference>
<evidence type="ECO:0000313" key="5">
    <source>
        <dbReference type="EMBL" id="SFJ83657.1"/>
    </source>
</evidence>
<dbReference type="SUPFAM" id="SSF52091">
    <property type="entry name" value="SpoIIaa-like"/>
    <property type="match status" value="1"/>
</dbReference>
<dbReference type="Proteomes" id="UP000198635">
    <property type="component" value="Unassembled WGS sequence"/>
</dbReference>